<gene>
    <name evidence="1" type="ORF">VNE69_10047</name>
</gene>
<dbReference type="GeneID" id="90542529"/>
<dbReference type="KEGG" id="vnx:VNE69_10047"/>
<dbReference type="AlphaFoldDB" id="A0AAX4JFM2"/>
<dbReference type="Pfam" id="PF13975">
    <property type="entry name" value="gag-asp_proteas"/>
    <property type="match status" value="1"/>
</dbReference>
<dbReference type="SUPFAM" id="SSF50630">
    <property type="entry name" value="Acid proteases"/>
    <property type="match status" value="1"/>
</dbReference>
<organism evidence="1 2">
    <name type="scientific">Vairimorpha necatrix</name>
    <dbReference type="NCBI Taxonomy" id="6039"/>
    <lineage>
        <taxon>Eukaryota</taxon>
        <taxon>Fungi</taxon>
        <taxon>Fungi incertae sedis</taxon>
        <taxon>Microsporidia</taxon>
        <taxon>Nosematidae</taxon>
        <taxon>Vairimorpha</taxon>
    </lineage>
</organism>
<dbReference type="EMBL" id="CP142735">
    <property type="protein sequence ID" value="WUR04696.1"/>
    <property type="molecule type" value="Genomic_DNA"/>
</dbReference>
<evidence type="ECO:0000313" key="2">
    <source>
        <dbReference type="Proteomes" id="UP001334084"/>
    </source>
</evidence>
<evidence type="ECO:0000313" key="1">
    <source>
        <dbReference type="EMBL" id="WUR04696.1"/>
    </source>
</evidence>
<dbReference type="GO" id="GO:0003964">
    <property type="term" value="F:RNA-directed DNA polymerase activity"/>
    <property type="evidence" value="ECO:0007669"/>
    <property type="project" value="UniProtKB-KW"/>
</dbReference>
<protein>
    <submittedName>
        <fullName evidence="1">Reverse transcriptase</fullName>
    </submittedName>
</protein>
<proteinExistence type="predicted"/>
<dbReference type="Proteomes" id="UP001334084">
    <property type="component" value="Chromosome 10"/>
</dbReference>
<keyword evidence="1" id="KW-0548">Nucleotidyltransferase</keyword>
<dbReference type="CDD" id="cd00303">
    <property type="entry name" value="retropepsin_like"/>
    <property type="match status" value="1"/>
</dbReference>
<keyword evidence="1" id="KW-0695">RNA-directed DNA polymerase</keyword>
<dbReference type="Gene3D" id="2.40.70.10">
    <property type="entry name" value="Acid Proteases"/>
    <property type="match status" value="1"/>
</dbReference>
<keyword evidence="2" id="KW-1185">Reference proteome</keyword>
<reference evidence="1" key="1">
    <citation type="journal article" date="2024" name="BMC Genomics">
        <title>Functional annotation of a divergent genome using sequence and structure-based similarity.</title>
        <authorList>
            <person name="Svedberg D."/>
            <person name="Winiger R.R."/>
            <person name="Berg A."/>
            <person name="Sharma H."/>
            <person name="Tellgren-Roth C."/>
            <person name="Debrunner-Vossbrinck B.A."/>
            <person name="Vossbrinck C.R."/>
            <person name="Barandun J."/>
        </authorList>
    </citation>
    <scope>NUCLEOTIDE SEQUENCE</scope>
    <source>
        <strain evidence="1">Illinois isolate</strain>
    </source>
</reference>
<dbReference type="RefSeq" id="XP_065330841.1">
    <property type="nucleotide sequence ID" value="XM_065474769.1"/>
</dbReference>
<dbReference type="InterPro" id="IPR021109">
    <property type="entry name" value="Peptidase_aspartic_dom_sf"/>
</dbReference>
<keyword evidence="1" id="KW-0808">Transferase</keyword>
<sequence length="322" mass="38251">MSYDYIEFEIKVPGLKAAPIKRIKKIQKIRRINIKDWIEDFNGISKSLNLTTEEQKIIKNFTEIAKYLKAKISGKMNSAEFIHNLKYVRQIQYENILEFYETIKTNLDQYANIEDLEKEEFNRRLREIFFDSLALNTATKLKDLKIYDVEEAMEYLIDLEEDLKKRLTTIQCSKINKQTKRTLQKTAIHEEKQEVERKKLWCFYCLSTTHSFAKCWFKDKNKKKNNDQTAKQNKERNYLIKEDPVTDLELLIEGRVNEIKTKMAIDTGSSRNYISKELANKAYLEIREDRPLTVTVANYQKIKIDRTTEILVKFNNNEGVLK</sequence>
<accession>A0AAX4JFM2</accession>
<name>A0AAX4JFM2_9MICR</name>